<sequence length="270" mass="29815">MTDYAQKQLEWAEALELERWLAPLPPIPLNQLPQREKLADTSEDQGVGNHFGTDGSMVPDLGPLASFGSWASVVATIDRKAQQLSNFNPSDTNFDSQEWADYAYKFSTIPFWLGTAADSREAQVSSLDLTKGVDAVIDLVVSIATAGVVDNIITSIRKIGELAMQNKGATQKQNSQQQGVISIKSSALYASYIRTSVEMVYKSGKGYEQLTQKLSVSRFYGILDFDKCKRSANTILAWDGQDVDEWEKKTSSAPFPPNDSPAWGQFNKSR</sequence>
<proteinExistence type="predicted"/>
<dbReference type="Proteomes" id="UP000222310">
    <property type="component" value="Unassembled WGS sequence"/>
</dbReference>
<comment type="caution">
    <text evidence="2">The sequence shown here is derived from an EMBL/GenBank/DDBJ whole genome shotgun (WGS) entry which is preliminary data.</text>
</comment>
<evidence type="ECO:0000313" key="3">
    <source>
        <dbReference type="Proteomes" id="UP000222310"/>
    </source>
</evidence>
<dbReference type="EMBL" id="LAHD01000147">
    <property type="protein sequence ID" value="PHJ95281.1"/>
    <property type="molecule type" value="Genomic_DNA"/>
</dbReference>
<dbReference type="RefSeq" id="WP_099072022.1">
    <property type="nucleotide sequence ID" value="NZ_LAHD01000147.1"/>
</dbReference>
<dbReference type="AlphaFoldDB" id="A0A9Q5Z5Y9"/>
<gene>
    <name evidence="2" type="ORF">VF08_32275</name>
</gene>
<reference evidence="2 3" key="1">
    <citation type="submission" date="2015-02" db="EMBL/GenBank/DDBJ databases">
        <title>Nostoc linckia genome annotation.</title>
        <authorList>
            <person name="Zhou Z."/>
        </authorList>
    </citation>
    <scope>NUCLEOTIDE SEQUENCE [LARGE SCALE GENOMIC DNA]</scope>
    <source>
        <strain evidence="3">z8</strain>
    </source>
</reference>
<feature type="region of interest" description="Disordered" evidence="1">
    <location>
        <begin position="247"/>
        <end position="270"/>
    </location>
</feature>
<protein>
    <submittedName>
        <fullName evidence="2">Uncharacterized protein</fullName>
    </submittedName>
</protein>
<evidence type="ECO:0000313" key="2">
    <source>
        <dbReference type="EMBL" id="PHJ95281.1"/>
    </source>
</evidence>
<accession>A0A9Q5Z5Y9</accession>
<name>A0A9Q5Z5Y9_NOSLI</name>
<dbReference type="GeneID" id="57097624"/>
<evidence type="ECO:0000256" key="1">
    <source>
        <dbReference type="SAM" id="MobiDB-lite"/>
    </source>
</evidence>
<organism evidence="2 3">
    <name type="scientific">Nostoc linckia z8</name>
    <dbReference type="NCBI Taxonomy" id="1628746"/>
    <lineage>
        <taxon>Bacteria</taxon>
        <taxon>Bacillati</taxon>
        <taxon>Cyanobacteriota</taxon>
        <taxon>Cyanophyceae</taxon>
        <taxon>Nostocales</taxon>
        <taxon>Nostocaceae</taxon>
        <taxon>Nostoc</taxon>
    </lineage>
</organism>